<reference evidence="2" key="1">
    <citation type="journal article" date="2012" name="Science">
        <title>The Paleozoic origin of enzymatic lignin decomposition reconstructed from 31 fungal genomes.</title>
        <authorList>
            <person name="Floudas D."/>
            <person name="Binder M."/>
            <person name="Riley R."/>
            <person name="Barry K."/>
            <person name="Blanchette R.A."/>
            <person name="Henrissat B."/>
            <person name="Martinez A.T."/>
            <person name="Otillar R."/>
            <person name="Spatafora J.W."/>
            <person name="Yadav J.S."/>
            <person name="Aerts A."/>
            <person name="Benoit I."/>
            <person name="Boyd A."/>
            <person name="Carlson A."/>
            <person name="Copeland A."/>
            <person name="Coutinho P.M."/>
            <person name="de Vries R.P."/>
            <person name="Ferreira P."/>
            <person name="Findley K."/>
            <person name="Foster B."/>
            <person name="Gaskell J."/>
            <person name="Glotzer D."/>
            <person name="Gorecki P."/>
            <person name="Heitman J."/>
            <person name="Hesse C."/>
            <person name="Hori C."/>
            <person name="Igarashi K."/>
            <person name="Jurgens J.A."/>
            <person name="Kallen N."/>
            <person name="Kersten P."/>
            <person name="Kohler A."/>
            <person name="Kuees U."/>
            <person name="Kumar T.K.A."/>
            <person name="Kuo A."/>
            <person name="LaButti K."/>
            <person name="Larrondo L.F."/>
            <person name="Lindquist E."/>
            <person name="Ling A."/>
            <person name="Lombard V."/>
            <person name="Lucas S."/>
            <person name="Lundell T."/>
            <person name="Martin R."/>
            <person name="McLaughlin D.J."/>
            <person name="Morgenstern I."/>
            <person name="Morin E."/>
            <person name="Murat C."/>
            <person name="Nagy L.G."/>
            <person name="Nolan M."/>
            <person name="Ohm R.A."/>
            <person name="Patyshakuliyeva A."/>
            <person name="Rokas A."/>
            <person name="Ruiz-Duenas F.J."/>
            <person name="Sabat G."/>
            <person name="Salamov A."/>
            <person name="Samejima M."/>
            <person name="Schmutz J."/>
            <person name="Slot J.C."/>
            <person name="St John F."/>
            <person name="Stenlid J."/>
            <person name="Sun H."/>
            <person name="Sun S."/>
            <person name="Syed K."/>
            <person name="Tsang A."/>
            <person name="Wiebenga A."/>
            <person name="Young D."/>
            <person name="Pisabarro A."/>
            <person name="Eastwood D.C."/>
            <person name="Martin F."/>
            <person name="Cullen D."/>
            <person name="Grigoriev I.V."/>
            <person name="Hibbett D.S."/>
        </authorList>
    </citation>
    <scope>NUCLEOTIDE SEQUENCE [LARGE SCALE GENOMIC DNA]</scope>
    <source>
        <strain evidence="2">TFB10046</strain>
    </source>
</reference>
<name>J0WLY9_AURST</name>
<feature type="non-terminal residue" evidence="1">
    <location>
        <position position="1"/>
    </location>
</feature>
<dbReference type="InParanoid" id="J0WLY9"/>
<accession>J0WLY9</accession>
<dbReference type="KEGG" id="adl:AURDEDRAFT_77442"/>
<dbReference type="Proteomes" id="UP000006514">
    <property type="component" value="Unassembled WGS sequence"/>
</dbReference>
<proteinExistence type="predicted"/>
<dbReference type="AlphaFoldDB" id="J0WLY9"/>
<evidence type="ECO:0000313" key="2">
    <source>
        <dbReference type="Proteomes" id="UP000006514"/>
    </source>
</evidence>
<keyword evidence="2" id="KW-1185">Reference proteome</keyword>
<organism evidence="1 2">
    <name type="scientific">Auricularia subglabra (strain TFB-10046 / SS5)</name>
    <name type="common">White-rot fungus</name>
    <name type="synonym">Auricularia delicata (strain TFB10046)</name>
    <dbReference type="NCBI Taxonomy" id="717982"/>
    <lineage>
        <taxon>Eukaryota</taxon>
        <taxon>Fungi</taxon>
        <taxon>Dikarya</taxon>
        <taxon>Basidiomycota</taxon>
        <taxon>Agaricomycotina</taxon>
        <taxon>Agaricomycetes</taxon>
        <taxon>Auriculariales</taxon>
        <taxon>Auriculariaceae</taxon>
        <taxon>Auricularia</taxon>
    </lineage>
</organism>
<evidence type="ECO:0000313" key="1">
    <source>
        <dbReference type="EMBL" id="EJD32810.1"/>
    </source>
</evidence>
<dbReference type="FunCoup" id="J0WLY9">
    <property type="interactions" value="55"/>
</dbReference>
<gene>
    <name evidence="1" type="ORF">AURDEDRAFT_77442</name>
</gene>
<protein>
    <submittedName>
        <fullName evidence="1">Uncharacterized protein</fullName>
    </submittedName>
</protein>
<dbReference type="OrthoDB" id="61900at2759"/>
<dbReference type="EMBL" id="JH688634">
    <property type="protein sequence ID" value="EJD32810.1"/>
    <property type="molecule type" value="Genomic_DNA"/>
</dbReference>
<sequence length="67" mass="7585">NTDKYHPSDFGKVGMRHFHLTRSNLHWRPVILVIDTLQPGYGKVPGQSLLRKNALNVKACLVFAKAE</sequence>